<evidence type="ECO:0000256" key="4">
    <source>
        <dbReference type="PIRSR" id="PIRSR623088-2"/>
    </source>
</evidence>
<dbReference type="PROSITE" id="PS51845">
    <property type="entry name" value="PDEASE_I_2"/>
    <property type="match status" value="1"/>
</dbReference>
<proteinExistence type="inferred from homology"/>
<feature type="compositionally biased region" description="Basic and acidic residues" evidence="7">
    <location>
        <begin position="430"/>
        <end position="449"/>
    </location>
</feature>
<feature type="binding site" evidence="5">
    <location>
        <position position="117"/>
    </location>
    <ligand>
        <name>Zn(2+)</name>
        <dbReference type="ChEBI" id="CHEBI:29105"/>
        <label>1</label>
    </ligand>
</feature>
<dbReference type="InterPro" id="IPR002073">
    <property type="entry name" value="PDEase_catalytic_dom"/>
</dbReference>
<dbReference type="SUPFAM" id="SSF109604">
    <property type="entry name" value="HD-domain/PDEase-like"/>
    <property type="match status" value="1"/>
</dbReference>
<dbReference type="InterPro" id="IPR036971">
    <property type="entry name" value="PDEase_catalytic_dom_sf"/>
</dbReference>
<feature type="region of interest" description="Disordered" evidence="7">
    <location>
        <begin position="430"/>
        <end position="470"/>
    </location>
</feature>
<gene>
    <name evidence="9" type="ORF">INT43_000957</name>
</gene>
<feature type="binding site" evidence="4">
    <location>
        <begin position="54"/>
        <end position="58"/>
    </location>
    <ligand>
        <name>AMP</name>
        <dbReference type="ChEBI" id="CHEBI:456215"/>
    </ligand>
</feature>
<keyword evidence="1 5" id="KW-0479">Metal-binding</keyword>
<comment type="similarity">
    <text evidence="6">Belongs to the cyclic nucleotide phosphodiesterase family.</text>
</comment>
<feature type="compositionally biased region" description="Polar residues" evidence="7">
    <location>
        <begin position="367"/>
        <end position="392"/>
    </location>
</feature>
<dbReference type="GO" id="GO:0046872">
    <property type="term" value="F:metal ion binding"/>
    <property type="evidence" value="ECO:0007669"/>
    <property type="project" value="UniProtKB-KW"/>
</dbReference>
<evidence type="ECO:0000256" key="7">
    <source>
        <dbReference type="SAM" id="MobiDB-lite"/>
    </source>
</evidence>
<protein>
    <recommendedName>
        <fullName evidence="6">Phosphodiesterase</fullName>
        <ecNumber evidence="6">3.1.4.-</ecNumber>
    </recommendedName>
</protein>
<feature type="binding site" evidence="5">
    <location>
        <position position="118"/>
    </location>
    <ligand>
        <name>Zn(2+)</name>
        <dbReference type="ChEBI" id="CHEBI:29105"/>
        <label>1</label>
    </ligand>
</feature>
<reference evidence="9" key="1">
    <citation type="submission" date="2020-12" db="EMBL/GenBank/DDBJ databases">
        <title>Metabolic potential, ecology and presence of endohyphal bacteria is reflected in genomic diversity of Mucoromycotina.</title>
        <authorList>
            <person name="Muszewska A."/>
            <person name="Okrasinska A."/>
            <person name="Steczkiewicz K."/>
            <person name="Drgas O."/>
            <person name="Orlowska M."/>
            <person name="Perlinska-Lenart U."/>
            <person name="Aleksandrzak-Piekarczyk T."/>
            <person name="Szatraj K."/>
            <person name="Zielenkiewicz U."/>
            <person name="Pilsyk S."/>
            <person name="Malc E."/>
            <person name="Mieczkowski P."/>
            <person name="Kruszewska J.S."/>
            <person name="Biernat P."/>
            <person name="Pawlowska J."/>
        </authorList>
    </citation>
    <scope>NUCLEOTIDE SEQUENCE</scope>
    <source>
        <strain evidence="9">WA0000067209</strain>
    </source>
</reference>
<dbReference type="Pfam" id="PF00233">
    <property type="entry name" value="PDEase_I"/>
    <property type="match status" value="1"/>
</dbReference>
<evidence type="ECO:0000313" key="9">
    <source>
        <dbReference type="EMBL" id="KAG2185044.1"/>
    </source>
</evidence>
<keyword evidence="2 6" id="KW-0378">Hydrolase</keyword>
<evidence type="ECO:0000256" key="1">
    <source>
        <dbReference type="ARBA" id="ARBA00022723"/>
    </source>
</evidence>
<dbReference type="InterPro" id="IPR023174">
    <property type="entry name" value="PDEase_CS"/>
</dbReference>
<organism evidence="9 10">
    <name type="scientific">Mortierella isabellina</name>
    <name type="common">Filamentous fungus</name>
    <name type="synonym">Umbelopsis isabellina</name>
    <dbReference type="NCBI Taxonomy" id="91625"/>
    <lineage>
        <taxon>Eukaryota</taxon>
        <taxon>Fungi</taxon>
        <taxon>Fungi incertae sedis</taxon>
        <taxon>Mucoromycota</taxon>
        <taxon>Mucoromycotina</taxon>
        <taxon>Umbelopsidomycetes</taxon>
        <taxon>Umbelopsidales</taxon>
        <taxon>Umbelopsidaceae</taxon>
        <taxon>Umbelopsis</taxon>
    </lineage>
</organism>
<accession>A0A8H7Q4T3</accession>
<evidence type="ECO:0000256" key="6">
    <source>
        <dbReference type="RuleBase" id="RU363067"/>
    </source>
</evidence>
<name>A0A8H7Q4T3_MORIS</name>
<feature type="compositionally biased region" description="Acidic residues" evidence="7">
    <location>
        <begin position="354"/>
        <end position="364"/>
    </location>
</feature>
<feature type="binding site" evidence="4">
    <location>
        <position position="118"/>
    </location>
    <ligand>
        <name>AMP</name>
        <dbReference type="ChEBI" id="CHEBI:456215"/>
    </ligand>
</feature>
<feature type="binding site" evidence="5">
    <location>
        <position position="234"/>
    </location>
    <ligand>
        <name>Zn(2+)</name>
        <dbReference type="ChEBI" id="CHEBI:29105"/>
        <label>1</label>
    </ligand>
</feature>
<dbReference type="EMBL" id="JAEPQZ010000002">
    <property type="protein sequence ID" value="KAG2185044.1"/>
    <property type="molecule type" value="Genomic_DNA"/>
</dbReference>
<feature type="binding site" evidence="5">
    <location>
        <position position="118"/>
    </location>
    <ligand>
        <name>Zn(2+)</name>
        <dbReference type="ChEBI" id="CHEBI:29105"/>
        <label>2</label>
    </ligand>
</feature>
<evidence type="ECO:0000256" key="3">
    <source>
        <dbReference type="PIRSR" id="PIRSR623088-1"/>
    </source>
</evidence>
<evidence type="ECO:0000256" key="5">
    <source>
        <dbReference type="PIRSR" id="PIRSR623088-3"/>
    </source>
</evidence>
<dbReference type="OrthoDB" id="546632at2759"/>
<dbReference type="AlphaFoldDB" id="A0A8H7Q4T3"/>
<feature type="binding site" evidence="4">
    <location>
        <position position="285"/>
    </location>
    <ligand>
        <name>AMP</name>
        <dbReference type="ChEBI" id="CHEBI:456215"/>
    </ligand>
</feature>
<dbReference type="CDD" id="cd00077">
    <property type="entry name" value="HDc"/>
    <property type="match status" value="1"/>
</dbReference>
<dbReference type="PROSITE" id="PS00126">
    <property type="entry name" value="PDEASE_I_1"/>
    <property type="match status" value="1"/>
</dbReference>
<feature type="binding site" evidence="4">
    <location>
        <position position="234"/>
    </location>
    <ligand>
        <name>AMP</name>
        <dbReference type="ChEBI" id="CHEBI:456215"/>
    </ligand>
</feature>
<comment type="caution">
    <text evidence="9">The sequence shown here is derived from an EMBL/GenBank/DDBJ whole genome shotgun (WGS) entry which is preliminary data.</text>
</comment>
<comment type="cofactor">
    <cofactor evidence="6">
        <name>a divalent metal cation</name>
        <dbReference type="ChEBI" id="CHEBI:60240"/>
    </cofactor>
    <text evidence="6">Binds 2 divalent metal cations per subunit. Site 1 may preferentially bind zinc ions, while site 2 has a preference for magnesium and/or manganese ions.</text>
</comment>
<dbReference type="EC" id="3.1.4.-" evidence="6"/>
<evidence type="ECO:0000256" key="2">
    <source>
        <dbReference type="ARBA" id="ARBA00022801"/>
    </source>
</evidence>
<evidence type="ECO:0000259" key="8">
    <source>
        <dbReference type="PROSITE" id="PS51845"/>
    </source>
</evidence>
<feature type="region of interest" description="Disordered" evidence="7">
    <location>
        <begin position="352"/>
        <end position="392"/>
    </location>
</feature>
<dbReference type="SMART" id="SM00471">
    <property type="entry name" value="HDc"/>
    <property type="match status" value="1"/>
</dbReference>
<feature type="domain" description="PDEase" evidence="8">
    <location>
        <begin position="1"/>
        <end position="328"/>
    </location>
</feature>
<sequence>MIYVSPQPRVTIFASQIYVSFYDLPVFFFYFSADQLYNFIQDICNSYHKTNPYHNFKHAVDVLQSSYYFLCKIGALEPMANNFVRPAAGRRRNATWRIDQLLRPKDIFALLIASIGHDVGHPGVNNMFMINTSNPLALLYNDRSVLESFHSMALFQIISKHKFVSETNGSEYQDFRKTVVHSILATDMGLHGEYVAKINDQLERLRTKGLDMTDEAALDQERLLICGALIKCADIGNCTRPFMEAKRWAVSLVDEFSNQGDLERELGLPVLPVNDRGKIGLEDFQLGFIRHVAINLFQAVANVIPEMSYCLDYMQQNVKVWEARKSEGHDSGVGDSQSEKDDLDLLSHIPTIEESTEDDDDEQSTDACQSSCRRSSIHTSGPSHSMYSDTPNNNGRLIITSPKQYPTYKHINEHDQSYTPDAVRGYKLTERPSMSDEDKLSLPPARHDNTLLSRMRRRRARDASCRCSIQ</sequence>
<dbReference type="InterPro" id="IPR003607">
    <property type="entry name" value="HD/PDEase_dom"/>
</dbReference>
<evidence type="ECO:0000313" key="10">
    <source>
        <dbReference type="Proteomes" id="UP000654370"/>
    </source>
</evidence>
<dbReference type="PANTHER" id="PTHR11347">
    <property type="entry name" value="CYCLIC NUCLEOTIDE PHOSPHODIESTERASE"/>
    <property type="match status" value="1"/>
</dbReference>
<dbReference type="PRINTS" id="PR00387">
    <property type="entry name" value="PDIESTERASE1"/>
</dbReference>
<dbReference type="GO" id="GO:0007165">
    <property type="term" value="P:signal transduction"/>
    <property type="evidence" value="ECO:0007669"/>
    <property type="project" value="InterPro"/>
</dbReference>
<dbReference type="Proteomes" id="UP000654370">
    <property type="component" value="Unassembled WGS sequence"/>
</dbReference>
<feature type="active site" description="Proton donor" evidence="3">
    <location>
        <position position="54"/>
    </location>
</feature>
<keyword evidence="10" id="KW-1185">Reference proteome</keyword>
<dbReference type="InterPro" id="IPR023088">
    <property type="entry name" value="PDEase"/>
</dbReference>
<dbReference type="GO" id="GO:0004114">
    <property type="term" value="F:3',5'-cyclic-nucleotide phosphodiesterase activity"/>
    <property type="evidence" value="ECO:0007669"/>
    <property type="project" value="InterPro"/>
</dbReference>
<feature type="binding site" evidence="5">
    <location>
        <position position="58"/>
    </location>
    <ligand>
        <name>Zn(2+)</name>
        <dbReference type="ChEBI" id="CHEBI:29105"/>
        <label>1</label>
    </ligand>
</feature>
<dbReference type="Gene3D" id="1.10.1300.10">
    <property type="entry name" value="3'5'-cyclic nucleotide phosphodiesterase, catalytic domain"/>
    <property type="match status" value="1"/>
</dbReference>